<dbReference type="SMART" id="SM00244">
    <property type="entry name" value="PHB"/>
    <property type="match status" value="1"/>
</dbReference>
<reference evidence="9 10" key="1">
    <citation type="submission" date="2023-02" db="EMBL/GenBank/DDBJ databases">
        <title>Pseudomonas chrutzelriedensis sp. nov., a potently antifungal strain isolated from moss.</title>
        <authorList>
            <person name="Schnyder A."/>
            <person name="Kalawong R."/>
            <person name="Eberl L."/>
            <person name="Agnoli K."/>
        </authorList>
    </citation>
    <scope>NUCLEOTIDE SEQUENCE [LARGE SCALE GENOMIC DNA]</scope>
    <source>
        <strain evidence="9 10">681</strain>
    </source>
</reference>
<organism evidence="9 10">
    <name type="scientific">Pseudomonas fungipugnans</name>
    <dbReference type="NCBI Taxonomy" id="3024217"/>
    <lineage>
        <taxon>Bacteria</taxon>
        <taxon>Pseudomonadati</taxon>
        <taxon>Pseudomonadota</taxon>
        <taxon>Gammaproteobacteria</taxon>
        <taxon>Pseudomonadales</taxon>
        <taxon>Pseudomonadaceae</taxon>
        <taxon>Pseudomonas</taxon>
    </lineage>
</organism>
<proteinExistence type="inferred from homology"/>
<evidence type="ECO:0000256" key="3">
    <source>
        <dbReference type="ARBA" id="ARBA00022692"/>
    </source>
</evidence>
<keyword evidence="5" id="KW-0472">Membrane</keyword>
<dbReference type="GO" id="GO:0008233">
    <property type="term" value="F:peptidase activity"/>
    <property type="evidence" value="ECO:0007669"/>
    <property type="project" value="UniProtKB-KW"/>
</dbReference>
<keyword evidence="4" id="KW-1133">Transmembrane helix</keyword>
<dbReference type="Gene3D" id="3.30.479.30">
    <property type="entry name" value="Band 7 domain"/>
    <property type="match status" value="1"/>
</dbReference>
<dbReference type="InterPro" id="IPR001972">
    <property type="entry name" value="Stomatin_HflK_fam"/>
</dbReference>
<gene>
    <name evidence="9" type="ORF">POF45_19050</name>
</gene>
<name>A0ABT6QRV1_9PSED</name>
<keyword evidence="9" id="KW-0378">Hydrolase</keyword>
<dbReference type="GO" id="GO:0006508">
    <property type="term" value="P:proteolysis"/>
    <property type="evidence" value="ECO:0007669"/>
    <property type="project" value="UniProtKB-KW"/>
</dbReference>
<evidence type="ECO:0000313" key="10">
    <source>
        <dbReference type="Proteomes" id="UP001159100"/>
    </source>
</evidence>
<keyword evidence="10" id="KW-1185">Reference proteome</keyword>
<evidence type="ECO:0000256" key="4">
    <source>
        <dbReference type="ARBA" id="ARBA00022989"/>
    </source>
</evidence>
<comment type="caution">
    <text evidence="9">The sequence shown here is derived from an EMBL/GenBank/DDBJ whole genome shotgun (WGS) entry which is preliminary data.</text>
</comment>
<dbReference type="Proteomes" id="UP001159100">
    <property type="component" value="Unassembled WGS sequence"/>
</dbReference>
<dbReference type="SUPFAM" id="SSF117892">
    <property type="entry name" value="Band 7/SPFH domain"/>
    <property type="match status" value="1"/>
</dbReference>
<keyword evidence="7" id="KW-0732">Signal</keyword>
<dbReference type="PANTHER" id="PTHR42911">
    <property type="entry name" value="MODULATOR OF FTSH PROTEASE HFLC"/>
    <property type="match status" value="1"/>
</dbReference>
<sequence>MNRLIKRAVLITAALGLWALAASAYVVDESQQALIIRFGAPMGVAGEPGLKFKVPFSDSIVFYDRRLQTLASPAEQVILGDQKRIEVETYSRFRISDPLRFYQAVGTLDQANAQLTQMVSSSLRRELGEISLRSLLSPARQQEVTIIEKDVADKARALGIEVTEVRLHRLDLPLEASQAIYDRMKSERQREAKELRAQGFEWAQQIQAKADRDRTVLLSQVQRQSAITHGEADAAANQILSAAFNKDPEFYKLYRSLQTYRQALSDSQPMLVLTPDAEFLKQFKSGPATSGNRAP</sequence>
<dbReference type="InterPro" id="IPR010200">
    <property type="entry name" value="HflC"/>
</dbReference>
<protein>
    <recommendedName>
        <fullName evidence="6">Protein HflC</fullName>
    </recommendedName>
</protein>
<dbReference type="PRINTS" id="PR00721">
    <property type="entry name" value="STOMATIN"/>
</dbReference>
<dbReference type="Pfam" id="PF01145">
    <property type="entry name" value="Band_7"/>
    <property type="match status" value="1"/>
</dbReference>
<keyword evidence="3" id="KW-0812">Transmembrane</keyword>
<comment type="function">
    <text evidence="6">HflC and HflK could regulate a protease.</text>
</comment>
<evidence type="ECO:0000256" key="2">
    <source>
        <dbReference type="ARBA" id="ARBA00007862"/>
    </source>
</evidence>
<dbReference type="InterPro" id="IPR001107">
    <property type="entry name" value="Band_7"/>
</dbReference>
<dbReference type="PANTHER" id="PTHR42911:SF1">
    <property type="entry name" value="MODULATOR OF FTSH PROTEASE HFLC"/>
    <property type="match status" value="1"/>
</dbReference>
<accession>A0ABT6QRV1</accession>
<dbReference type="RefSeq" id="WP_282316406.1">
    <property type="nucleotide sequence ID" value="NZ_JARBWL010000002.1"/>
</dbReference>
<feature type="chain" id="PRO_5046508514" description="Protein HflC" evidence="7">
    <location>
        <begin position="25"/>
        <end position="295"/>
    </location>
</feature>
<keyword evidence="9" id="KW-0645">Protease</keyword>
<evidence type="ECO:0000259" key="8">
    <source>
        <dbReference type="SMART" id="SM00244"/>
    </source>
</evidence>
<evidence type="ECO:0000256" key="6">
    <source>
        <dbReference type="PIRNR" id="PIRNR005651"/>
    </source>
</evidence>
<feature type="signal peptide" evidence="7">
    <location>
        <begin position="1"/>
        <end position="24"/>
    </location>
</feature>
<feature type="domain" description="Band 7" evidence="8">
    <location>
        <begin position="22"/>
        <end position="184"/>
    </location>
</feature>
<evidence type="ECO:0000256" key="7">
    <source>
        <dbReference type="SAM" id="SignalP"/>
    </source>
</evidence>
<dbReference type="PIRSF" id="PIRSF005651">
    <property type="entry name" value="HflC"/>
    <property type="match status" value="1"/>
</dbReference>
<comment type="similarity">
    <text evidence="2 6">Belongs to the band 7/mec-2 family. HflC subfamily.</text>
</comment>
<dbReference type="EMBL" id="JARBWL010000002">
    <property type="protein sequence ID" value="MDI2593505.1"/>
    <property type="molecule type" value="Genomic_DNA"/>
</dbReference>
<dbReference type="CDD" id="cd03405">
    <property type="entry name" value="SPFH_HflC"/>
    <property type="match status" value="1"/>
</dbReference>
<evidence type="ECO:0000313" key="9">
    <source>
        <dbReference type="EMBL" id="MDI2593505.1"/>
    </source>
</evidence>
<evidence type="ECO:0000256" key="1">
    <source>
        <dbReference type="ARBA" id="ARBA00004167"/>
    </source>
</evidence>
<dbReference type="InterPro" id="IPR036013">
    <property type="entry name" value="Band_7/SPFH_dom_sf"/>
</dbReference>
<comment type="subcellular location">
    <subcellularLocation>
        <location evidence="1">Membrane</location>
        <topology evidence="1">Single-pass membrane protein</topology>
    </subcellularLocation>
</comment>
<evidence type="ECO:0000256" key="5">
    <source>
        <dbReference type="ARBA" id="ARBA00023136"/>
    </source>
</evidence>